<dbReference type="RefSeq" id="WP_068605747.1">
    <property type="nucleotide sequence ID" value="NZ_CP011388.1"/>
</dbReference>
<dbReference type="Pfam" id="PF04536">
    <property type="entry name" value="TPM_phosphatase"/>
    <property type="match status" value="1"/>
</dbReference>
<organism evidence="5 6">
    <name type="scientific">Paenibacillus swuensis</name>
    <dbReference type="NCBI Taxonomy" id="1178515"/>
    <lineage>
        <taxon>Bacteria</taxon>
        <taxon>Bacillati</taxon>
        <taxon>Bacillota</taxon>
        <taxon>Bacilli</taxon>
        <taxon>Bacillales</taxon>
        <taxon>Paenibacillaceae</taxon>
        <taxon>Paenibacillus</taxon>
    </lineage>
</organism>
<feature type="signal peptide" evidence="3">
    <location>
        <begin position="1"/>
        <end position="27"/>
    </location>
</feature>
<keyword evidence="2" id="KW-0472">Membrane</keyword>
<keyword evidence="3" id="KW-0732">Signal</keyword>
<accession>A0A172TGW7</accession>
<gene>
    <name evidence="5" type="ORF">SY83_07945</name>
</gene>
<dbReference type="EMBL" id="CP011388">
    <property type="protein sequence ID" value="ANE46212.1"/>
    <property type="molecule type" value="Genomic_DNA"/>
</dbReference>
<proteinExistence type="predicted"/>
<dbReference type="Proteomes" id="UP000076927">
    <property type="component" value="Chromosome"/>
</dbReference>
<dbReference type="InterPro" id="IPR007621">
    <property type="entry name" value="TPM_dom"/>
</dbReference>
<keyword evidence="6" id="KW-1185">Reference proteome</keyword>
<sequence>MKRIRTVTVKYILTLALTLCFAGAAMAAPQIPDPVGDIYIQDFAGVLSSEQKQTLTAIGRNLEDQTGAQIGLLTVQSLEGNAPEDYANAAFRKYALGNKEKNNGVLLLLAMEEREVRIEVGYGLEGAITDGRAGQILDTYAVPYLREGQAGQAMVTTYQALSARVGQEYGVQVTPVPEQPYTGTAPATGGFPLGWGMVGFIGLIILDAFFFKGRIMRTLFMLFLFRGGGGGGGRGGWGGGGGFRGGGGGSSGGGGAGRNW</sequence>
<dbReference type="PATRIC" id="fig|1178515.4.peg.1578"/>
<feature type="transmembrane region" description="Helical" evidence="2">
    <location>
        <begin position="193"/>
        <end position="211"/>
    </location>
</feature>
<dbReference type="AlphaFoldDB" id="A0A172TGW7"/>
<feature type="chain" id="PRO_5008000769" description="TPM domain-containing protein" evidence="3">
    <location>
        <begin position="28"/>
        <end position="260"/>
    </location>
</feature>
<feature type="region of interest" description="Disordered" evidence="1">
    <location>
        <begin position="241"/>
        <end position="260"/>
    </location>
</feature>
<reference evidence="5 6" key="1">
    <citation type="submission" date="2015-01" db="EMBL/GenBank/DDBJ databases">
        <title>Paenibacillus swuensis/DY6/whole genome sequencing.</title>
        <authorList>
            <person name="Kim M.K."/>
            <person name="Srinivasan S."/>
            <person name="Lee J.-J."/>
        </authorList>
    </citation>
    <scope>NUCLEOTIDE SEQUENCE [LARGE SCALE GENOMIC DNA]</scope>
    <source>
        <strain evidence="5 6">DY6</strain>
    </source>
</reference>
<keyword evidence="2" id="KW-1133">Transmembrane helix</keyword>
<dbReference type="STRING" id="1178515.SY83_07945"/>
<dbReference type="OrthoDB" id="9810918at2"/>
<dbReference type="PANTHER" id="PTHR30373">
    <property type="entry name" value="UPF0603 PROTEIN YGCG"/>
    <property type="match status" value="1"/>
</dbReference>
<feature type="domain" description="TPM" evidence="4">
    <location>
        <begin position="41"/>
        <end position="163"/>
    </location>
</feature>
<evidence type="ECO:0000313" key="5">
    <source>
        <dbReference type="EMBL" id="ANE46212.1"/>
    </source>
</evidence>
<evidence type="ECO:0000259" key="4">
    <source>
        <dbReference type="Pfam" id="PF04536"/>
    </source>
</evidence>
<dbReference type="PANTHER" id="PTHR30373:SF2">
    <property type="entry name" value="UPF0603 PROTEIN YGCG"/>
    <property type="match status" value="1"/>
</dbReference>
<evidence type="ECO:0000256" key="1">
    <source>
        <dbReference type="SAM" id="MobiDB-lite"/>
    </source>
</evidence>
<keyword evidence="2" id="KW-0812">Transmembrane</keyword>
<dbReference type="Gene3D" id="3.10.310.50">
    <property type="match status" value="1"/>
</dbReference>
<protein>
    <recommendedName>
        <fullName evidence="4">TPM domain-containing protein</fullName>
    </recommendedName>
</protein>
<name>A0A172TGW7_9BACL</name>
<evidence type="ECO:0000256" key="2">
    <source>
        <dbReference type="SAM" id="Phobius"/>
    </source>
</evidence>
<evidence type="ECO:0000313" key="6">
    <source>
        <dbReference type="Proteomes" id="UP000076927"/>
    </source>
</evidence>
<evidence type="ECO:0000256" key="3">
    <source>
        <dbReference type="SAM" id="SignalP"/>
    </source>
</evidence>
<dbReference type="KEGG" id="pswu:SY83_07945"/>